<sequence length="416" mass="43723">MSGMSVRVTGMGIATPVATGCRSYTAAISKGETRFSILSMESGGEIFRFPFSGLETNSFQPLTETLQLDGDIIRKAKQFRHISHSTRTGLYCALEAWSDAGLNGDNTDLSRVAVISCGSNTQHAMYKDIMDNYHDKLRFINPAYGFGFFDTDIVGVLSELLKIRGEGYCIGAASASGNMGIINGCRLLLGGEYDVVLVVAPLMDLSVFEYQAIAALGAMAPAADVPSAICRPFDRMHNGFVYGQSAGCMILESETHAAARNRGAYGTIRGYGVCMDANRNPNPSAAGEKTAIIKAIAAANLTPAQISYVNTHGTGSKAGDLAEVEAILGAGLAGVRANSTKSLIGHGLSAAGVVEAITTLLQMNGGFLHPTSNLDTPVSNEIDWVRGTMIEAGIEYAVSNGFGFGGINTAIVLSKD</sequence>
<dbReference type="EMBL" id="JABAIA010000005">
    <property type="protein sequence ID" value="NLR69202.1"/>
    <property type="molecule type" value="Genomic_DNA"/>
</dbReference>
<dbReference type="SUPFAM" id="SSF53901">
    <property type="entry name" value="Thiolase-like"/>
    <property type="match status" value="2"/>
</dbReference>
<dbReference type="SMART" id="SM00825">
    <property type="entry name" value="PKS_KS"/>
    <property type="match status" value="1"/>
</dbReference>
<dbReference type="Pfam" id="PF02801">
    <property type="entry name" value="Ketoacyl-synt_C"/>
    <property type="match status" value="1"/>
</dbReference>
<feature type="domain" description="Ketosynthase family 3 (KS3)" evidence="4">
    <location>
        <begin position="3"/>
        <end position="415"/>
    </location>
</feature>
<keyword evidence="6" id="KW-1185">Reference proteome</keyword>
<dbReference type="GO" id="GO:0006633">
    <property type="term" value="P:fatty acid biosynthetic process"/>
    <property type="evidence" value="ECO:0007669"/>
    <property type="project" value="TreeGrafter"/>
</dbReference>
<dbReference type="PANTHER" id="PTHR11712">
    <property type="entry name" value="POLYKETIDE SYNTHASE-RELATED"/>
    <property type="match status" value="1"/>
</dbReference>
<dbReference type="InterPro" id="IPR014031">
    <property type="entry name" value="Ketoacyl_synth_C"/>
</dbReference>
<dbReference type="Gene3D" id="3.40.47.10">
    <property type="match status" value="2"/>
</dbReference>
<reference evidence="5 6" key="1">
    <citation type="submission" date="2020-04" db="EMBL/GenBank/DDBJ databases">
        <authorList>
            <person name="Yin C."/>
        </authorList>
    </citation>
    <scope>NUCLEOTIDE SEQUENCE [LARGE SCALE GENOMIC DNA]</scope>
    <source>
        <strain evidence="5 6">Ae27</strain>
    </source>
</reference>
<dbReference type="GO" id="GO:0004315">
    <property type="term" value="F:3-oxoacyl-[acyl-carrier-protein] synthase activity"/>
    <property type="evidence" value="ECO:0007669"/>
    <property type="project" value="TreeGrafter"/>
</dbReference>
<evidence type="ECO:0000313" key="6">
    <source>
        <dbReference type="Proteomes" id="UP000570474"/>
    </source>
</evidence>
<comment type="caution">
    <text evidence="5">The sequence shown here is derived from an EMBL/GenBank/DDBJ whole genome shotgun (WGS) entry which is preliminary data.</text>
</comment>
<organism evidence="5 6">
    <name type="scientific">Chitinophaga varians</name>
    <dbReference type="NCBI Taxonomy" id="2202339"/>
    <lineage>
        <taxon>Bacteria</taxon>
        <taxon>Pseudomonadati</taxon>
        <taxon>Bacteroidota</taxon>
        <taxon>Chitinophagia</taxon>
        <taxon>Chitinophagales</taxon>
        <taxon>Chitinophagaceae</taxon>
        <taxon>Chitinophaga</taxon>
    </lineage>
</organism>
<gene>
    <name evidence="5" type="ORF">HGH92_33200</name>
</gene>
<dbReference type="PANTHER" id="PTHR11712:SF336">
    <property type="entry name" value="3-OXOACYL-[ACYL-CARRIER-PROTEIN] SYNTHASE, MITOCHONDRIAL"/>
    <property type="match status" value="1"/>
</dbReference>
<dbReference type="InterPro" id="IPR016039">
    <property type="entry name" value="Thiolase-like"/>
</dbReference>
<dbReference type="PROSITE" id="PS52004">
    <property type="entry name" value="KS3_2"/>
    <property type="match status" value="1"/>
</dbReference>
<evidence type="ECO:0000313" key="5">
    <source>
        <dbReference type="EMBL" id="NLR69202.1"/>
    </source>
</evidence>
<dbReference type="InterPro" id="IPR014030">
    <property type="entry name" value="Ketoacyl_synth_N"/>
</dbReference>
<dbReference type="PROSITE" id="PS51257">
    <property type="entry name" value="PROKAR_LIPOPROTEIN"/>
    <property type="match status" value="1"/>
</dbReference>
<protein>
    <submittedName>
        <fullName evidence="5">Polyketide beta-ketoacyl:ACP synthase</fullName>
    </submittedName>
</protein>
<dbReference type="NCBIfam" id="NF005490">
    <property type="entry name" value="PRK07103.1"/>
    <property type="match status" value="1"/>
</dbReference>
<evidence type="ECO:0000256" key="1">
    <source>
        <dbReference type="ARBA" id="ARBA00008467"/>
    </source>
</evidence>
<accession>A0A847S1B2</accession>
<evidence type="ECO:0000256" key="2">
    <source>
        <dbReference type="ARBA" id="ARBA00022679"/>
    </source>
</evidence>
<dbReference type="Pfam" id="PF00109">
    <property type="entry name" value="ketoacyl-synt"/>
    <property type="match status" value="1"/>
</dbReference>
<dbReference type="RefSeq" id="WP_168875164.1">
    <property type="nucleotide sequence ID" value="NZ_JABAIA010000005.1"/>
</dbReference>
<evidence type="ECO:0000259" key="4">
    <source>
        <dbReference type="PROSITE" id="PS52004"/>
    </source>
</evidence>
<dbReference type="Proteomes" id="UP000570474">
    <property type="component" value="Unassembled WGS sequence"/>
</dbReference>
<dbReference type="GO" id="GO:0005829">
    <property type="term" value="C:cytosol"/>
    <property type="evidence" value="ECO:0007669"/>
    <property type="project" value="TreeGrafter"/>
</dbReference>
<dbReference type="InterPro" id="IPR020841">
    <property type="entry name" value="PKS_Beta-ketoAc_synthase_dom"/>
</dbReference>
<dbReference type="AlphaFoldDB" id="A0A847S1B2"/>
<evidence type="ECO:0000256" key="3">
    <source>
        <dbReference type="RuleBase" id="RU003694"/>
    </source>
</evidence>
<name>A0A847S1B2_9BACT</name>
<comment type="similarity">
    <text evidence="1 3">Belongs to the thiolase-like superfamily. Beta-ketoacyl-ACP synthases family.</text>
</comment>
<proteinExistence type="inferred from homology"/>
<dbReference type="InterPro" id="IPR000794">
    <property type="entry name" value="Beta-ketoacyl_synthase"/>
</dbReference>
<keyword evidence="2 3" id="KW-0808">Transferase</keyword>